<dbReference type="PANTHER" id="PTHR43895:SF32">
    <property type="entry name" value="SERINE_THREONINE-PROTEIN KINASE CHK1"/>
    <property type="match status" value="1"/>
</dbReference>
<evidence type="ECO:0000313" key="14">
    <source>
        <dbReference type="Proteomes" id="UP000815677"/>
    </source>
</evidence>
<evidence type="ECO:0000256" key="8">
    <source>
        <dbReference type="ARBA" id="ARBA00048679"/>
    </source>
</evidence>
<dbReference type="Pfam" id="PF00069">
    <property type="entry name" value="Pkinase"/>
    <property type="match status" value="1"/>
</dbReference>
<dbReference type="InterPro" id="IPR017441">
    <property type="entry name" value="Protein_kinase_ATP_BS"/>
</dbReference>
<dbReference type="InterPro" id="IPR000719">
    <property type="entry name" value="Prot_kinase_dom"/>
</dbReference>
<protein>
    <recommendedName>
        <fullName evidence="1">non-specific serine/threonine protein kinase</fullName>
        <ecNumber evidence="1">2.7.11.1</ecNumber>
    </recommendedName>
</protein>
<reference evidence="13" key="1">
    <citation type="submission" date="2014-09" db="EMBL/GenBank/DDBJ databases">
        <title>Genome sequence of the luminous mushroom Mycena chlorophos for searching fungal bioluminescence genes.</title>
        <authorList>
            <person name="Tanaka Y."/>
            <person name="Kasuga D."/>
            <person name="Oba Y."/>
            <person name="Hase S."/>
            <person name="Sato K."/>
            <person name="Oba Y."/>
            <person name="Sakakibara Y."/>
        </authorList>
    </citation>
    <scope>NUCLEOTIDE SEQUENCE</scope>
</reference>
<comment type="catalytic activity">
    <reaction evidence="8">
        <text>L-seryl-[protein] + ATP = O-phospho-L-seryl-[protein] + ADP + H(+)</text>
        <dbReference type="Rhea" id="RHEA:17989"/>
        <dbReference type="Rhea" id="RHEA-COMP:9863"/>
        <dbReference type="Rhea" id="RHEA-COMP:11604"/>
        <dbReference type="ChEBI" id="CHEBI:15378"/>
        <dbReference type="ChEBI" id="CHEBI:29999"/>
        <dbReference type="ChEBI" id="CHEBI:30616"/>
        <dbReference type="ChEBI" id="CHEBI:83421"/>
        <dbReference type="ChEBI" id="CHEBI:456216"/>
        <dbReference type="EC" id="2.7.11.1"/>
    </reaction>
</comment>
<keyword evidence="2 10" id="KW-0723">Serine/threonine-protein kinase</keyword>
<gene>
    <name evidence="13" type="ORF">MCHLO_10554</name>
</gene>
<feature type="region of interest" description="Disordered" evidence="11">
    <location>
        <begin position="280"/>
        <end position="331"/>
    </location>
</feature>
<dbReference type="PROSITE" id="PS50011">
    <property type="entry name" value="PROTEIN_KINASE_DOM"/>
    <property type="match status" value="1"/>
</dbReference>
<feature type="binding site" evidence="9">
    <location>
        <position position="51"/>
    </location>
    <ligand>
        <name>ATP</name>
        <dbReference type="ChEBI" id="CHEBI:30616"/>
    </ligand>
</feature>
<dbReference type="PROSITE" id="PS00107">
    <property type="entry name" value="PROTEIN_KINASE_ATP"/>
    <property type="match status" value="1"/>
</dbReference>
<evidence type="ECO:0000256" key="7">
    <source>
        <dbReference type="ARBA" id="ARBA00047899"/>
    </source>
</evidence>
<evidence type="ECO:0000259" key="12">
    <source>
        <dbReference type="PROSITE" id="PS50011"/>
    </source>
</evidence>
<organism evidence="13 14">
    <name type="scientific">Mycena chlorophos</name>
    <name type="common">Agaric fungus</name>
    <name type="synonym">Agaricus chlorophos</name>
    <dbReference type="NCBI Taxonomy" id="658473"/>
    <lineage>
        <taxon>Eukaryota</taxon>
        <taxon>Fungi</taxon>
        <taxon>Dikarya</taxon>
        <taxon>Basidiomycota</taxon>
        <taxon>Agaricomycotina</taxon>
        <taxon>Agaricomycetes</taxon>
        <taxon>Agaricomycetidae</taxon>
        <taxon>Agaricales</taxon>
        <taxon>Marasmiineae</taxon>
        <taxon>Mycenaceae</taxon>
        <taxon>Mycena</taxon>
    </lineage>
</organism>
<keyword evidence="6 9" id="KW-0067">ATP-binding</keyword>
<keyword evidence="3" id="KW-0808">Transferase</keyword>
<name>A0ABQ0LR71_MYCCL</name>
<dbReference type="Proteomes" id="UP000815677">
    <property type="component" value="Unassembled WGS sequence"/>
</dbReference>
<comment type="catalytic activity">
    <reaction evidence="7">
        <text>L-threonyl-[protein] + ATP = O-phospho-L-threonyl-[protein] + ADP + H(+)</text>
        <dbReference type="Rhea" id="RHEA:46608"/>
        <dbReference type="Rhea" id="RHEA-COMP:11060"/>
        <dbReference type="Rhea" id="RHEA-COMP:11605"/>
        <dbReference type="ChEBI" id="CHEBI:15378"/>
        <dbReference type="ChEBI" id="CHEBI:30013"/>
        <dbReference type="ChEBI" id="CHEBI:30616"/>
        <dbReference type="ChEBI" id="CHEBI:61977"/>
        <dbReference type="ChEBI" id="CHEBI:456216"/>
        <dbReference type="EC" id="2.7.11.1"/>
    </reaction>
</comment>
<evidence type="ECO:0000256" key="5">
    <source>
        <dbReference type="ARBA" id="ARBA00022777"/>
    </source>
</evidence>
<evidence type="ECO:0000256" key="3">
    <source>
        <dbReference type="ARBA" id="ARBA00022679"/>
    </source>
</evidence>
<feature type="domain" description="Protein kinase" evidence="12">
    <location>
        <begin position="22"/>
        <end position="283"/>
    </location>
</feature>
<dbReference type="SUPFAM" id="SSF56112">
    <property type="entry name" value="Protein kinase-like (PK-like)"/>
    <property type="match status" value="1"/>
</dbReference>
<sequence length="348" mass="38600">MPSSSNPASLLPDFTGLTVDRYNFVRVLGSGAFGKVYLARDTTTGDHYAAKCMVQANAGTQADIDQEREIALHYAVHEHTNVVSFVEHFTYQGYVFVIMEYVPGGDLLDAIERGLFHGKPELVKTTMSQVLDAVEFLHKNGIFHRDIKPQNILCNEDGSHLRLTDFGFATQSRISRRACGTPAYVPPESFEYTVDSHSPRAGDMWALAVLLLNLVIGRHAWDSAEHDNHHYATFLNNEDYLESGLGLSAELSALLKRCFDADATRRPTIAEMRRELDSIESFSDGRLGPQQAVPPPSSSSRTIIEFDSSDWDEEESESGTPDSTPPATPPMVHIEIAVHVEVDEKKTC</sequence>
<evidence type="ECO:0000256" key="9">
    <source>
        <dbReference type="PROSITE-ProRule" id="PRU10141"/>
    </source>
</evidence>
<dbReference type="GO" id="GO:0004674">
    <property type="term" value="F:protein serine/threonine kinase activity"/>
    <property type="evidence" value="ECO:0007669"/>
    <property type="project" value="UniProtKB-KW"/>
</dbReference>
<dbReference type="PROSITE" id="PS00108">
    <property type="entry name" value="PROTEIN_KINASE_ST"/>
    <property type="match status" value="1"/>
</dbReference>
<evidence type="ECO:0000256" key="10">
    <source>
        <dbReference type="RuleBase" id="RU000304"/>
    </source>
</evidence>
<accession>A0ABQ0LR71</accession>
<feature type="compositionally biased region" description="Acidic residues" evidence="11">
    <location>
        <begin position="307"/>
        <end position="317"/>
    </location>
</feature>
<dbReference type="EC" id="2.7.11.1" evidence="1"/>
<dbReference type="Gene3D" id="1.10.510.10">
    <property type="entry name" value="Transferase(Phosphotransferase) domain 1"/>
    <property type="match status" value="1"/>
</dbReference>
<evidence type="ECO:0000256" key="1">
    <source>
        <dbReference type="ARBA" id="ARBA00012513"/>
    </source>
</evidence>
<keyword evidence="14" id="KW-1185">Reference proteome</keyword>
<dbReference type="SMART" id="SM00220">
    <property type="entry name" value="S_TKc"/>
    <property type="match status" value="1"/>
</dbReference>
<keyword evidence="5 13" id="KW-0418">Kinase</keyword>
<keyword evidence="4 9" id="KW-0547">Nucleotide-binding</keyword>
<evidence type="ECO:0000256" key="6">
    <source>
        <dbReference type="ARBA" id="ARBA00022840"/>
    </source>
</evidence>
<dbReference type="InterPro" id="IPR011009">
    <property type="entry name" value="Kinase-like_dom_sf"/>
</dbReference>
<evidence type="ECO:0000256" key="2">
    <source>
        <dbReference type="ARBA" id="ARBA00022527"/>
    </source>
</evidence>
<evidence type="ECO:0000256" key="11">
    <source>
        <dbReference type="SAM" id="MobiDB-lite"/>
    </source>
</evidence>
<dbReference type="PANTHER" id="PTHR43895">
    <property type="entry name" value="CALCIUM/CALMODULIN-DEPENDENT PROTEIN KINASE KINASE-RELATED"/>
    <property type="match status" value="1"/>
</dbReference>
<evidence type="ECO:0000256" key="4">
    <source>
        <dbReference type="ARBA" id="ARBA00022741"/>
    </source>
</evidence>
<dbReference type="EMBL" id="DF848429">
    <property type="protein sequence ID" value="GAT53615.1"/>
    <property type="molecule type" value="Genomic_DNA"/>
</dbReference>
<proteinExistence type="inferred from homology"/>
<dbReference type="InterPro" id="IPR008271">
    <property type="entry name" value="Ser/Thr_kinase_AS"/>
</dbReference>
<evidence type="ECO:0000313" key="13">
    <source>
        <dbReference type="EMBL" id="GAT53615.1"/>
    </source>
</evidence>
<comment type="similarity">
    <text evidence="10">Belongs to the protein kinase superfamily.</text>
</comment>